<protein>
    <recommendedName>
        <fullName evidence="1">F-box domain-containing protein</fullName>
    </recommendedName>
</protein>
<keyword evidence="5" id="KW-1185">Reference proteome</keyword>
<evidence type="ECO:0000313" key="2">
    <source>
        <dbReference type="EMBL" id="CAB4279676.1"/>
    </source>
</evidence>
<feature type="domain" description="F-box" evidence="1">
    <location>
        <begin position="77"/>
        <end position="122"/>
    </location>
</feature>
<dbReference type="Gene3D" id="1.20.1280.50">
    <property type="match status" value="1"/>
</dbReference>
<sequence length="513" mass="57962">MSSKLERVLRVFSSSLFFSNAAQRTTSLRQLHFFGSAQQDQKLVEIGFVSCYSYLNVQDMDDIQEDIIKGMQELKFEAMALSFPQEIIHGILLRLPVKSLIKCTSVCKAWRSMIMNKRFTRAHLSQSNNMNDRHLFLVHRVSGRESSTSGHRAIVSKVTEEVYSLHYDNQAFDEYAKIEFPIAPKQEVLNEHLRVVGTCDGLICLADDMFCYCYNFFIWNPAIRKLVTLPRPAITFRTHGGYNASIGFGFDANTNDYKVVRVVTLQHEGVGPTLAEVYSLATGSWTSVGSVTPSCQLSRASQAFVNGALHWPALRRTDYGSNYFILTFEVGSKLFREIRVPKSLIEYNYHLGLWLSISGDGKSIALFSMDYRCEDSFLEIWVMKEYGMEESWTKLITLGPQGPERLLPRASCFRKNGEVLLILSGARVAFSTGSILSNQYTFYGHRAKSNHELVSLDLVSKTIKNLGISGEAYQYCNVDSYKESLVLSDQTDAVSYQEKEQICSAATSFSFIA</sequence>
<proteinExistence type="predicted"/>
<dbReference type="NCBIfam" id="TIGR01640">
    <property type="entry name" value="F_box_assoc_1"/>
    <property type="match status" value="1"/>
</dbReference>
<dbReference type="PANTHER" id="PTHR31672:SF13">
    <property type="entry name" value="F-BOX PROTEIN CPR30-LIKE"/>
    <property type="match status" value="1"/>
</dbReference>
<evidence type="ECO:0000259" key="1">
    <source>
        <dbReference type="PROSITE" id="PS50181"/>
    </source>
</evidence>
<dbReference type="SUPFAM" id="SSF81383">
    <property type="entry name" value="F-box domain"/>
    <property type="match status" value="1"/>
</dbReference>
<dbReference type="InterPro" id="IPR036047">
    <property type="entry name" value="F-box-like_dom_sf"/>
</dbReference>
<accession>A0A6J5USX2</accession>
<dbReference type="InterPro" id="IPR050796">
    <property type="entry name" value="SCF_F-box_component"/>
</dbReference>
<dbReference type="Pfam" id="PF00646">
    <property type="entry name" value="F-box"/>
    <property type="match status" value="1"/>
</dbReference>
<dbReference type="InterPro" id="IPR017451">
    <property type="entry name" value="F-box-assoc_interact_dom"/>
</dbReference>
<dbReference type="SMART" id="SM00256">
    <property type="entry name" value="FBOX"/>
    <property type="match status" value="1"/>
</dbReference>
<evidence type="ECO:0000313" key="4">
    <source>
        <dbReference type="Proteomes" id="UP000507222"/>
    </source>
</evidence>
<dbReference type="EMBL" id="CAEKKB010000005">
    <property type="protein sequence ID" value="CAB4310138.1"/>
    <property type="molecule type" value="Genomic_DNA"/>
</dbReference>
<gene>
    <name evidence="2" type="ORF">CURHAP_LOCUS32120</name>
    <name evidence="3" type="ORF">ORAREDHAP_LOCUS31762</name>
</gene>
<dbReference type="EMBL" id="CAEKDK010000005">
    <property type="protein sequence ID" value="CAB4279676.1"/>
    <property type="molecule type" value="Genomic_DNA"/>
</dbReference>
<dbReference type="AlphaFoldDB" id="A0A6J5USX2"/>
<dbReference type="InterPro" id="IPR001810">
    <property type="entry name" value="F-box_dom"/>
</dbReference>
<dbReference type="Pfam" id="PF07734">
    <property type="entry name" value="FBA_1"/>
    <property type="match status" value="1"/>
</dbReference>
<reference evidence="5" key="1">
    <citation type="journal article" date="2020" name="Genome Biol.">
        <title>Gamete binning: chromosome-level and haplotype-resolved genome assembly enabled by high-throughput single-cell sequencing of gamete genomes.</title>
        <authorList>
            <person name="Campoy J.A."/>
            <person name="Sun H."/>
            <person name="Goel M."/>
            <person name="Jiao W.-B."/>
            <person name="Folz-Donahue K."/>
            <person name="Wang N."/>
            <person name="Rubio M."/>
            <person name="Liu C."/>
            <person name="Kukat C."/>
            <person name="Ruiz D."/>
            <person name="Huettel B."/>
            <person name="Schneeberger K."/>
        </authorList>
    </citation>
    <scope>NUCLEOTIDE SEQUENCE [LARGE SCALE GENOMIC DNA]</scope>
    <source>
        <strain evidence="5">cv. Rojo Pasion</strain>
    </source>
</reference>
<evidence type="ECO:0000313" key="5">
    <source>
        <dbReference type="Proteomes" id="UP000507245"/>
    </source>
</evidence>
<reference evidence="2 4" key="2">
    <citation type="submission" date="2020-05" db="EMBL/GenBank/DDBJ databases">
        <authorList>
            <person name="Campoy J."/>
            <person name="Schneeberger K."/>
            <person name="Spophaly S."/>
        </authorList>
    </citation>
    <scope>NUCLEOTIDE SEQUENCE [LARGE SCALE GENOMIC DNA]</scope>
    <source>
        <strain evidence="2">PruArmRojPasFocal</strain>
    </source>
</reference>
<dbReference type="InterPro" id="IPR006527">
    <property type="entry name" value="F-box-assoc_dom_typ1"/>
</dbReference>
<dbReference type="OrthoDB" id="5314306at2759"/>
<dbReference type="PROSITE" id="PS50181">
    <property type="entry name" value="FBOX"/>
    <property type="match status" value="1"/>
</dbReference>
<name>A0A6J5USX2_PRUAR</name>
<dbReference type="Proteomes" id="UP000507222">
    <property type="component" value="Unassembled WGS sequence"/>
</dbReference>
<dbReference type="Proteomes" id="UP000507245">
    <property type="component" value="Unassembled WGS sequence"/>
</dbReference>
<dbReference type="CDD" id="cd22157">
    <property type="entry name" value="F-box_AtFBW1-like"/>
    <property type="match status" value="1"/>
</dbReference>
<dbReference type="PANTHER" id="PTHR31672">
    <property type="entry name" value="BNACNNG10540D PROTEIN"/>
    <property type="match status" value="1"/>
</dbReference>
<evidence type="ECO:0000313" key="3">
    <source>
        <dbReference type="EMBL" id="CAB4310138.1"/>
    </source>
</evidence>
<organism evidence="2 4">
    <name type="scientific">Prunus armeniaca</name>
    <name type="common">Apricot</name>
    <name type="synonym">Armeniaca vulgaris</name>
    <dbReference type="NCBI Taxonomy" id="36596"/>
    <lineage>
        <taxon>Eukaryota</taxon>
        <taxon>Viridiplantae</taxon>
        <taxon>Streptophyta</taxon>
        <taxon>Embryophyta</taxon>
        <taxon>Tracheophyta</taxon>
        <taxon>Spermatophyta</taxon>
        <taxon>Magnoliopsida</taxon>
        <taxon>eudicotyledons</taxon>
        <taxon>Gunneridae</taxon>
        <taxon>Pentapetalae</taxon>
        <taxon>rosids</taxon>
        <taxon>fabids</taxon>
        <taxon>Rosales</taxon>
        <taxon>Rosaceae</taxon>
        <taxon>Amygdaloideae</taxon>
        <taxon>Amygdaleae</taxon>
        <taxon>Prunus</taxon>
    </lineage>
</organism>